<dbReference type="Proteomes" id="UP001286313">
    <property type="component" value="Unassembled WGS sequence"/>
</dbReference>
<proteinExistence type="predicted"/>
<evidence type="ECO:0008006" key="7">
    <source>
        <dbReference type="Google" id="ProtNLM"/>
    </source>
</evidence>
<evidence type="ECO:0000313" key="6">
    <source>
        <dbReference type="Proteomes" id="UP001286313"/>
    </source>
</evidence>
<dbReference type="SUPFAM" id="SSF46689">
    <property type="entry name" value="Homeodomain-like"/>
    <property type="match status" value="1"/>
</dbReference>
<dbReference type="Gene3D" id="3.30.420.10">
    <property type="entry name" value="Ribonuclease H-like superfamily/Ribonuclease H"/>
    <property type="match status" value="1"/>
</dbReference>
<reference evidence="4" key="1">
    <citation type="submission" date="2023-10" db="EMBL/GenBank/DDBJ databases">
        <title>Genome assemblies of two species of porcelain crab, Petrolisthes cinctipes and Petrolisthes manimaculis (Anomura: Porcellanidae).</title>
        <authorList>
            <person name="Angst P."/>
        </authorList>
    </citation>
    <scope>NUCLEOTIDE SEQUENCE</scope>
    <source>
        <strain evidence="4">PB745_01</strain>
        <tissue evidence="4">Gill</tissue>
    </source>
</reference>
<dbReference type="EMBL" id="JAWQEG010000653">
    <property type="protein sequence ID" value="KAK3887070.1"/>
    <property type="molecule type" value="Genomic_DNA"/>
</dbReference>
<dbReference type="InterPro" id="IPR036397">
    <property type="entry name" value="RNaseH_sf"/>
</dbReference>
<evidence type="ECO:0000313" key="4">
    <source>
        <dbReference type="EMBL" id="KAK3887063.1"/>
    </source>
</evidence>
<dbReference type="GO" id="GO:0006313">
    <property type="term" value="P:DNA transposition"/>
    <property type="evidence" value="ECO:0007669"/>
    <property type="project" value="InterPro"/>
</dbReference>
<comment type="caution">
    <text evidence="4">The sequence shown here is derived from an EMBL/GenBank/DDBJ whole genome shotgun (WGS) entry which is preliminary data.</text>
</comment>
<dbReference type="Pfam" id="PF02796">
    <property type="entry name" value="HTH_7"/>
    <property type="match status" value="1"/>
</dbReference>
<evidence type="ECO:0000256" key="1">
    <source>
        <dbReference type="ARBA" id="ARBA00004123"/>
    </source>
</evidence>
<feature type="domain" description="Transposase Tc1-like" evidence="2">
    <location>
        <begin position="77"/>
        <end position="143"/>
    </location>
</feature>
<feature type="domain" description="Resolvase HTH" evidence="3">
    <location>
        <begin position="7"/>
        <end position="43"/>
    </location>
</feature>
<dbReference type="GO" id="GO:0003677">
    <property type="term" value="F:DNA binding"/>
    <property type="evidence" value="ECO:0007669"/>
    <property type="project" value="InterPro"/>
</dbReference>
<gene>
    <name evidence="4" type="ORF">Pcinc_008828</name>
    <name evidence="5" type="ORF">Pcinc_008835</name>
</gene>
<dbReference type="InterPro" id="IPR002492">
    <property type="entry name" value="Transposase_Tc1-like"/>
</dbReference>
<evidence type="ECO:0000259" key="3">
    <source>
        <dbReference type="Pfam" id="PF02796"/>
    </source>
</evidence>
<accession>A0AAE1KWW6</accession>
<dbReference type="AlphaFoldDB" id="A0AAE1KWW6"/>
<dbReference type="InterPro" id="IPR052338">
    <property type="entry name" value="Transposase_5"/>
</dbReference>
<sequence length="208" mass="23648">MRVAKLKIEEKSRALTLIEQGMPIINIAQEIGVSRQAIFRLKKAATDLSPGAIPQQKPGCGRKKATTPRTDKLLKHDVLKNPSTTAAALKKKYPLLLRNVAVRTVQHWLQKDLGLPARRAAKKPLLTAVMKKKRIAFCNKYKHWTPEDWKKVMFSDESTFRLVRGVSQVVRRPKNVSRYDPKFTIKTTKHPESVMVWGAFSGIQGRAW</sequence>
<dbReference type="GO" id="GO:0005634">
    <property type="term" value="C:nucleus"/>
    <property type="evidence" value="ECO:0007669"/>
    <property type="project" value="UniProtKB-SubCell"/>
</dbReference>
<name>A0AAE1KWW6_PETCI</name>
<dbReference type="GO" id="GO:0015074">
    <property type="term" value="P:DNA integration"/>
    <property type="evidence" value="ECO:0007669"/>
    <property type="project" value="InterPro"/>
</dbReference>
<keyword evidence="6" id="KW-1185">Reference proteome</keyword>
<comment type="subcellular location">
    <subcellularLocation>
        <location evidence="1">Nucleus</location>
    </subcellularLocation>
</comment>
<evidence type="ECO:0000313" key="5">
    <source>
        <dbReference type="EMBL" id="KAK3887070.1"/>
    </source>
</evidence>
<dbReference type="Pfam" id="PF01498">
    <property type="entry name" value="HTH_Tnp_Tc3_2"/>
    <property type="match status" value="1"/>
</dbReference>
<dbReference type="InterPro" id="IPR009057">
    <property type="entry name" value="Homeodomain-like_sf"/>
</dbReference>
<evidence type="ECO:0000259" key="2">
    <source>
        <dbReference type="Pfam" id="PF01498"/>
    </source>
</evidence>
<dbReference type="PANTHER" id="PTHR23022:SF134">
    <property type="entry name" value="TRANSPOSABLE ELEMENT TC1 TRANSPOSASE"/>
    <property type="match status" value="1"/>
</dbReference>
<organism evidence="4 6">
    <name type="scientific">Petrolisthes cinctipes</name>
    <name type="common">Flat porcelain crab</name>
    <dbReference type="NCBI Taxonomy" id="88211"/>
    <lineage>
        <taxon>Eukaryota</taxon>
        <taxon>Metazoa</taxon>
        <taxon>Ecdysozoa</taxon>
        <taxon>Arthropoda</taxon>
        <taxon>Crustacea</taxon>
        <taxon>Multicrustacea</taxon>
        <taxon>Malacostraca</taxon>
        <taxon>Eumalacostraca</taxon>
        <taxon>Eucarida</taxon>
        <taxon>Decapoda</taxon>
        <taxon>Pleocyemata</taxon>
        <taxon>Anomura</taxon>
        <taxon>Galatheoidea</taxon>
        <taxon>Porcellanidae</taxon>
        <taxon>Petrolisthes</taxon>
    </lineage>
</organism>
<dbReference type="GO" id="GO:0000150">
    <property type="term" value="F:DNA strand exchange activity"/>
    <property type="evidence" value="ECO:0007669"/>
    <property type="project" value="InterPro"/>
</dbReference>
<protein>
    <recommendedName>
        <fullName evidence="7">Transposase</fullName>
    </recommendedName>
</protein>
<dbReference type="EMBL" id="JAWQEG010000653">
    <property type="protein sequence ID" value="KAK3887063.1"/>
    <property type="molecule type" value="Genomic_DNA"/>
</dbReference>
<dbReference type="PANTHER" id="PTHR23022">
    <property type="entry name" value="TRANSPOSABLE ELEMENT-RELATED"/>
    <property type="match status" value="1"/>
</dbReference>
<dbReference type="InterPro" id="IPR006120">
    <property type="entry name" value="Resolvase_HTH_dom"/>
</dbReference>